<feature type="domain" description="Immunity protein 43" evidence="1">
    <location>
        <begin position="71"/>
        <end position="280"/>
    </location>
</feature>
<sequence>MPFKVFCGFVFVDRNHCKMITSVEELRSTLLVWYTLLYGLGKISLTIENIFHLSLYRGARSIMMKQKIYAMVKKSGKGVPMSLNAVLAEEFNDNNPMPDMNYEWTISHGTEKVRFPEHLFLVCKEKILSFDFYADFDGYIVSDDFLRIFLKYMLIDDYQMIPLETLSWKGTQITDKKYHYLVPNKKETWIDYNHSKYDVDEGKTKEQVISRDGAFVRKFEEIILKESEVDKEVFVLKGSLLTRFLFCSEIFKNEIEKEHLVGVDFIPIEELPAYYNKKYFL</sequence>
<dbReference type="Proteomes" id="UP000316330">
    <property type="component" value="Unassembled WGS sequence"/>
</dbReference>
<dbReference type="InterPro" id="IPR029079">
    <property type="entry name" value="Imm43"/>
</dbReference>
<protein>
    <recommendedName>
        <fullName evidence="1">Immunity protein 43 domain-containing protein</fullName>
    </recommendedName>
</protein>
<dbReference type="Pfam" id="PF15570">
    <property type="entry name" value="Imm43"/>
    <property type="match status" value="1"/>
</dbReference>
<accession>A0A559JQA5</accession>
<proteinExistence type="predicted"/>
<organism evidence="2 3">
    <name type="scientific">Cohnella terricola</name>
    <dbReference type="NCBI Taxonomy" id="1289167"/>
    <lineage>
        <taxon>Bacteria</taxon>
        <taxon>Bacillati</taxon>
        <taxon>Bacillota</taxon>
        <taxon>Bacilli</taxon>
        <taxon>Bacillales</taxon>
        <taxon>Paenibacillaceae</taxon>
        <taxon>Cohnella</taxon>
    </lineage>
</organism>
<evidence type="ECO:0000313" key="3">
    <source>
        <dbReference type="Proteomes" id="UP000316330"/>
    </source>
</evidence>
<evidence type="ECO:0000259" key="1">
    <source>
        <dbReference type="Pfam" id="PF15570"/>
    </source>
</evidence>
<gene>
    <name evidence="2" type="ORF">FPZ45_06375</name>
</gene>
<keyword evidence="3" id="KW-1185">Reference proteome</keyword>
<reference evidence="2 3" key="1">
    <citation type="submission" date="2019-07" db="EMBL/GenBank/DDBJ databases">
        <authorList>
            <person name="Kim J."/>
        </authorList>
    </citation>
    <scope>NUCLEOTIDE SEQUENCE [LARGE SCALE GENOMIC DNA]</scope>
    <source>
        <strain evidence="2 3">G13</strain>
    </source>
</reference>
<dbReference type="EMBL" id="VNJJ01000003">
    <property type="protein sequence ID" value="TVY02064.1"/>
    <property type="molecule type" value="Genomic_DNA"/>
</dbReference>
<comment type="caution">
    <text evidence="2">The sequence shown here is derived from an EMBL/GenBank/DDBJ whole genome shotgun (WGS) entry which is preliminary data.</text>
</comment>
<evidence type="ECO:0000313" key="2">
    <source>
        <dbReference type="EMBL" id="TVY02064.1"/>
    </source>
</evidence>
<dbReference type="OrthoDB" id="2678369at2"/>
<dbReference type="AlphaFoldDB" id="A0A559JQA5"/>
<name>A0A559JQA5_9BACL</name>